<organism evidence="8">
    <name type="scientific">Rodentolepis nana</name>
    <name type="common">Dwarf tapeworm</name>
    <name type="synonym">Hymenolepis nana</name>
    <dbReference type="NCBI Taxonomy" id="102285"/>
    <lineage>
        <taxon>Eukaryota</taxon>
        <taxon>Metazoa</taxon>
        <taxon>Spiralia</taxon>
        <taxon>Lophotrochozoa</taxon>
        <taxon>Platyhelminthes</taxon>
        <taxon>Cestoda</taxon>
        <taxon>Eucestoda</taxon>
        <taxon>Cyclophyllidea</taxon>
        <taxon>Hymenolepididae</taxon>
        <taxon>Rodentolepis</taxon>
    </lineage>
</organism>
<keyword evidence="4" id="KW-1133">Transmembrane helix</keyword>
<dbReference type="GO" id="GO:0004536">
    <property type="term" value="F:DNA nuclease activity"/>
    <property type="evidence" value="ECO:0007669"/>
    <property type="project" value="InterPro"/>
</dbReference>
<evidence type="ECO:0000256" key="2">
    <source>
        <dbReference type="ARBA" id="ARBA00022722"/>
    </source>
</evidence>
<keyword evidence="7" id="KW-1185">Reference proteome</keyword>
<dbReference type="PANTHER" id="PTHR11371">
    <property type="entry name" value="DEOXYRIBONUCLEASE"/>
    <property type="match status" value="1"/>
</dbReference>
<accession>A0A0R3T949</accession>
<dbReference type="WBParaSite" id="HNAJ_0000358801-mRNA-1">
    <property type="protein sequence ID" value="HNAJ_0000358801-mRNA-1"/>
    <property type="gene ID" value="HNAJ_0000358801"/>
</dbReference>
<name>A0A0R3T949_RODNA</name>
<dbReference type="PRINTS" id="PR00130">
    <property type="entry name" value="DNASEI"/>
</dbReference>
<evidence type="ECO:0000313" key="8">
    <source>
        <dbReference type="WBParaSite" id="HNAJ_0000358801-mRNA-1"/>
    </source>
</evidence>
<dbReference type="Proteomes" id="UP000278807">
    <property type="component" value="Unassembled WGS sequence"/>
</dbReference>
<evidence type="ECO:0000256" key="1">
    <source>
        <dbReference type="ARBA" id="ARBA00007359"/>
    </source>
</evidence>
<dbReference type="AlphaFoldDB" id="A0A0R3T949"/>
<gene>
    <name evidence="6" type="ORF">HNAJ_LOCUS3588</name>
</gene>
<dbReference type="PANTHER" id="PTHR11371:SF31">
    <property type="entry name" value="EXTRACELLULAR NUCLEASE"/>
    <property type="match status" value="1"/>
</dbReference>
<dbReference type="SUPFAM" id="SSF56219">
    <property type="entry name" value="DNase I-like"/>
    <property type="match status" value="1"/>
</dbReference>
<dbReference type="GO" id="GO:0016787">
    <property type="term" value="F:hydrolase activity"/>
    <property type="evidence" value="ECO:0007669"/>
    <property type="project" value="UniProtKB-KW"/>
</dbReference>
<reference evidence="6 7" key="2">
    <citation type="submission" date="2018-11" db="EMBL/GenBank/DDBJ databases">
        <authorList>
            <consortium name="Pathogen Informatics"/>
        </authorList>
    </citation>
    <scope>NUCLEOTIDE SEQUENCE [LARGE SCALE GENOMIC DNA]</scope>
</reference>
<keyword evidence="4" id="KW-0812">Transmembrane</keyword>
<dbReference type="Gene3D" id="3.60.10.10">
    <property type="entry name" value="Endonuclease/exonuclease/phosphatase"/>
    <property type="match status" value="1"/>
</dbReference>
<feature type="domain" description="Endonuclease/exonuclease/phosphatase" evidence="5">
    <location>
        <begin position="182"/>
        <end position="312"/>
    </location>
</feature>
<evidence type="ECO:0000313" key="7">
    <source>
        <dbReference type="Proteomes" id="UP000278807"/>
    </source>
</evidence>
<sequence length="320" mass="35974">MQYRLSEIDLGQQALHGLVRYIGDEMLASREEVLSQMHKYRQQIAKLLPEVSGDQLDAILEIGDPGALGTVLWLLKNDTSVTMRASFILPSVLLLFLLLLMPPRQTLKLATFNIQVFGASKSRKSDVMLILAEEIREKSGSAFQKLLNMVNALCGPREIILNELIGITSDLFERPPDCFVITPQQSQIRMVVMAAHLDPDHVVREMEGLYDLAPQCKELGQTENLIILGDMNADCNYLSRKRRESLRLKSDPAYKWLVPDEEDTTVASSSCAYDRIIVTGKQLLSKVISAEAVNFEEELGLSRAKAQEVSDHYPVEMILR</sequence>
<evidence type="ECO:0000259" key="5">
    <source>
        <dbReference type="Pfam" id="PF03372"/>
    </source>
</evidence>
<comment type="similarity">
    <text evidence="1">Belongs to the DNase I family.</text>
</comment>
<dbReference type="GO" id="GO:0006308">
    <property type="term" value="P:DNA catabolic process"/>
    <property type="evidence" value="ECO:0007669"/>
    <property type="project" value="InterPro"/>
</dbReference>
<keyword evidence="2" id="KW-0540">Nuclease</keyword>
<dbReference type="EMBL" id="UZAE01002141">
    <property type="protein sequence ID" value="VDN99447.1"/>
    <property type="molecule type" value="Genomic_DNA"/>
</dbReference>
<dbReference type="OrthoDB" id="10061407at2759"/>
<dbReference type="InterPro" id="IPR016202">
    <property type="entry name" value="DNase_I"/>
</dbReference>
<reference evidence="8" key="1">
    <citation type="submission" date="2017-02" db="UniProtKB">
        <authorList>
            <consortium name="WormBaseParasite"/>
        </authorList>
    </citation>
    <scope>IDENTIFICATION</scope>
</reference>
<evidence type="ECO:0000256" key="3">
    <source>
        <dbReference type="ARBA" id="ARBA00022801"/>
    </source>
</evidence>
<evidence type="ECO:0000313" key="6">
    <source>
        <dbReference type="EMBL" id="VDN99447.1"/>
    </source>
</evidence>
<feature type="transmembrane region" description="Helical" evidence="4">
    <location>
        <begin position="81"/>
        <end position="100"/>
    </location>
</feature>
<keyword evidence="3" id="KW-0378">Hydrolase</keyword>
<proteinExistence type="inferred from homology"/>
<dbReference type="Pfam" id="PF03372">
    <property type="entry name" value="Exo_endo_phos"/>
    <property type="match status" value="1"/>
</dbReference>
<dbReference type="InterPro" id="IPR036691">
    <property type="entry name" value="Endo/exonu/phosph_ase_sf"/>
</dbReference>
<dbReference type="STRING" id="102285.A0A0R3T949"/>
<evidence type="ECO:0000256" key="4">
    <source>
        <dbReference type="SAM" id="Phobius"/>
    </source>
</evidence>
<keyword evidence="4" id="KW-0472">Membrane</keyword>
<dbReference type="SMART" id="SM00476">
    <property type="entry name" value="DNaseIc"/>
    <property type="match status" value="1"/>
</dbReference>
<dbReference type="InterPro" id="IPR005135">
    <property type="entry name" value="Endo/exonuclease/phosphatase"/>
</dbReference>
<protein>
    <submittedName>
        <fullName evidence="8">Endo/exonuclease/phosphatase domain-containing protein</fullName>
    </submittedName>
</protein>